<comment type="similarity">
    <text evidence="3">In the N-terminal section; belongs to the succinate/malate CoA ligase beta subunit family.</text>
</comment>
<dbReference type="Pfam" id="PF24948">
    <property type="entry name" value="Citrate_synth_N"/>
    <property type="match status" value="1"/>
</dbReference>
<evidence type="ECO:0000256" key="4">
    <source>
        <dbReference type="ARBA" id="ARBA00022490"/>
    </source>
</evidence>
<keyword evidence="6" id="KW-0597">Phosphoprotein</keyword>
<dbReference type="GO" id="GO:0004775">
    <property type="term" value="F:succinate-CoA ligase (ADP-forming) activity"/>
    <property type="evidence" value="ECO:0007669"/>
    <property type="project" value="TreeGrafter"/>
</dbReference>
<dbReference type="GO" id="GO:0016829">
    <property type="term" value="F:lyase activity"/>
    <property type="evidence" value="ECO:0007669"/>
    <property type="project" value="UniProtKB-KW"/>
</dbReference>
<dbReference type="InterPro" id="IPR032263">
    <property type="entry name" value="Citrate-bd"/>
</dbReference>
<keyword evidence="11 15" id="KW-0012">Acyltransferase</keyword>
<evidence type="ECO:0000256" key="5">
    <source>
        <dbReference type="ARBA" id="ARBA00022516"/>
    </source>
</evidence>
<dbReference type="KEGG" id="nio:NITINOP_0228"/>
<protein>
    <submittedName>
        <fullName evidence="15">ATP-citrate lyase, beta subunit</fullName>
        <ecNumber evidence="15">2.3.3.8</ecNumber>
    </submittedName>
</protein>
<evidence type="ECO:0000256" key="3">
    <source>
        <dbReference type="ARBA" id="ARBA00010719"/>
    </source>
</evidence>
<keyword evidence="4" id="KW-0963">Cytoplasm</keyword>
<keyword evidence="9" id="KW-0067">ATP-binding</keyword>
<keyword evidence="5" id="KW-0444">Lipid biosynthesis</keyword>
<proteinExistence type="inferred from homology"/>
<keyword evidence="8" id="KW-0547">Nucleotide-binding</keyword>
<dbReference type="Gene3D" id="3.40.50.261">
    <property type="entry name" value="Succinyl-CoA synthetase domains"/>
    <property type="match status" value="1"/>
</dbReference>
<gene>
    <name evidence="15" type="primary">aclB</name>
    <name evidence="15" type="ORF">NITINOP_0228</name>
</gene>
<dbReference type="GO" id="GO:0006104">
    <property type="term" value="P:succinyl-CoA metabolic process"/>
    <property type="evidence" value="ECO:0007669"/>
    <property type="project" value="TreeGrafter"/>
</dbReference>
<dbReference type="Pfam" id="PF16114">
    <property type="entry name" value="Citrate_bind"/>
    <property type="match status" value="1"/>
</dbReference>
<dbReference type="GO" id="GO:0006629">
    <property type="term" value="P:lipid metabolic process"/>
    <property type="evidence" value="ECO:0007669"/>
    <property type="project" value="UniProtKB-KW"/>
</dbReference>
<dbReference type="PANTHER" id="PTHR11815:SF10">
    <property type="entry name" value="SUCCINATE--COA LIGASE [GDP-FORMING] SUBUNIT BETA, MITOCHONDRIAL"/>
    <property type="match status" value="1"/>
</dbReference>
<dbReference type="EC" id="2.3.3.8" evidence="15"/>
<dbReference type="SUPFAM" id="SSF56059">
    <property type="entry name" value="Glutathione synthetase ATP-binding domain-like"/>
    <property type="match status" value="1"/>
</dbReference>
<dbReference type="PROSITE" id="PS01217">
    <property type="entry name" value="SUCCINYL_COA_LIG_3"/>
    <property type="match status" value="1"/>
</dbReference>
<evidence type="ECO:0000256" key="6">
    <source>
        <dbReference type="ARBA" id="ARBA00022553"/>
    </source>
</evidence>
<dbReference type="GO" id="GO:0005524">
    <property type="term" value="F:ATP binding"/>
    <property type="evidence" value="ECO:0007669"/>
    <property type="project" value="UniProtKB-KW"/>
</dbReference>
<sequence>MAKVLEGPGMGLMKKWGIHVPNYVVVTSAEELVKLGQVNDWLKHSKLVAKAHEALGSRFKLGLVKVGLDLDGAVSAVKEMVGRQVGSITVSQVIVSEMIPHKEEYYCAVKSVREGNEILVANCGGIEVESNWDRVKRLPVEVGQQPALEALEKVVKEAGFTGPLVKRMADFAGKLFACFDNEDAQYLEVNPVVARESDGELVALDAVTLLDADAKFRHPDWNFQFAAEFGRAYTKNELDIMAIDGKIKGSVKFIEIPGGDTAMLPAGGGASVYYSDAVVARGGKLANYAEYSGDPPDWAVEALTEKVCGLPGIKNIIVGGAIANFTDVKKTFGGIINGFRKAKADGKLKGVKIWVRRGGPREKEGLDAMRALKDEGFDIEVFDRYTPLTDIVDKALAGK</sequence>
<dbReference type="OrthoDB" id="9802602at2"/>
<feature type="domain" description="ATP-citrate synthase ATP-grasp" evidence="14">
    <location>
        <begin position="21"/>
        <end position="217"/>
    </location>
</feature>
<evidence type="ECO:0000313" key="16">
    <source>
        <dbReference type="Proteomes" id="UP000066284"/>
    </source>
</evidence>
<dbReference type="EMBL" id="LN885086">
    <property type="protein sequence ID" value="CUQ65204.1"/>
    <property type="molecule type" value="Genomic_DNA"/>
</dbReference>
<dbReference type="GO" id="GO:0042709">
    <property type="term" value="C:succinate-CoA ligase complex"/>
    <property type="evidence" value="ECO:0007669"/>
    <property type="project" value="TreeGrafter"/>
</dbReference>
<dbReference type="GO" id="GO:0006099">
    <property type="term" value="P:tricarboxylic acid cycle"/>
    <property type="evidence" value="ECO:0007669"/>
    <property type="project" value="TreeGrafter"/>
</dbReference>
<dbReference type="AlphaFoldDB" id="A0A0S4KS93"/>
<dbReference type="GO" id="GO:0005829">
    <property type="term" value="C:cytosol"/>
    <property type="evidence" value="ECO:0007669"/>
    <property type="project" value="TreeGrafter"/>
</dbReference>
<evidence type="ECO:0000256" key="1">
    <source>
        <dbReference type="ARBA" id="ARBA00004496"/>
    </source>
</evidence>
<dbReference type="Proteomes" id="UP000066284">
    <property type="component" value="Chromosome 1"/>
</dbReference>
<feature type="domain" description="ATP-citrate synthase citrate-binding" evidence="13">
    <location>
        <begin position="231"/>
        <end position="397"/>
    </location>
</feature>
<dbReference type="GO" id="GO:0003878">
    <property type="term" value="F:ATP citrate synthase activity"/>
    <property type="evidence" value="ECO:0007669"/>
    <property type="project" value="UniProtKB-EC"/>
</dbReference>
<evidence type="ECO:0000256" key="8">
    <source>
        <dbReference type="ARBA" id="ARBA00022741"/>
    </source>
</evidence>
<evidence type="ECO:0000256" key="11">
    <source>
        <dbReference type="ARBA" id="ARBA00023315"/>
    </source>
</evidence>
<name>A0A0S4KS93_9BACT</name>
<comment type="catalytic activity">
    <reaction evidence="12">
        <text>oxaloacetate + acetyl-CoA + ADP + phosphate = citrate + ATP + CoA</text>
        <dbReference type="Rhea" id="RHEA:21160"/>
        <dbReference type="ChEBI" id="CHEBI:16452"/>
        <dbReference type="ChEBI" id="CHEBI:16947"/>
        <dbReference type="ChEBI" id="CHEBI:30616"/>
        <dbReference type="ChEBI" id="CHEBI:43474"/>
        <dbReference type="ChEBI" id="CHEBI:57287"/>
        <dbReference type="ChEBI" id="CHEBI:57288"/>
        <dbReference type="ChEBI" id="CHEBI:456216"/>
        <dbReference type="EC" id="2.3.3.8"/>
    </reaction>
</comment>
<dbReference type="InterPro" id="IPR016102">
    <property type="entry name" value="Succinyl-CoA_synth-like"/>
</dbReference>
<evidence type="ECO:0000256" key="9">
    <source>
        <dbReference type="ARBA" id="ARBA00022840"/>
    </source>
</evidence>
<dbReference type="SUPFAM" id="SSF52210">
    <property type="entry name" value="Succinyl-CoA synthetase domains"/>
    <property type="match status" value="1"/>
</dbReference>
<dbReference type="Gene3D" id="3.30.470.110">
    <property type="match status" value="1"/>
</dbReference>
<evidence type="ECO:0000259" key="13">
    <source>
        <dbReference type="Pfam" id="PF16114"/>
    </source>
</evidence>
<keyword evidence="7 15" id="KW-0808">Transferase</keyword>
<evidence type="ECO:0000256" key="7">
    <source>
        <dbReference type="ARBA" id="ARBA00022679"/>
    </source>
</evidence>
<evidence type="ECO:0000256" key="2">
    <source>
        <dbReference type="ARBA" id="ARBA00005899"/>
    </source>
</evidence>
<evidence type="ECO:0000259" key="14">
    <source>
        <dbReference type="Pfam" id="PF24948"/>
    </source>
</evidence>
<dbReference type="RefSeq" id="WP_062482083.1">
    <property type="nucleotide sequence ID" value="NZ_LN885086.1"/>
</dbReference>
<keyword evidence="16" id="KW-1185">Reference proteome</keyword>
<evidence type="ECO:0000256" key="10">
    <source>
        <dbReference type="ARBA" id="ARBA00023098"/>
    </source>
</evidence>
<evidence type="ECO:0000256" key="12">
    <source>
        <dbReference type="ARBA" id="ARBA00047593"/>
    </source>
</evidence>
<keyword evidence="10" id="KW-0443">Lipid metabolism</keyword>
<comment type="subcellular location">
    <subcellularLocation>
        <location evidence="1">Cytoplasm</location>
    </subcellularLocation>
</comment>
<dbReference type="STRING" id="1715989.NITINOP_0228"/>
<organism evidence="15 16">
    <name type="scientific">Candidatus Nitrospira inopinata</name>
    <dbReference type="NCBI Taxonomy" id="1715989"/>
    <lineage>
        <taxon>Bacteria</taxon>
        <taxon>Pseudomonadati</taxon>
        <taxon>Nitrospirota</taxon>
        <taxon>Nitrospiria</taxon>
        <taxon>Nitrospirales</taxon>
        <taxon>Nitrospiraceae</taxon>
        <taxon>Nitrospira</taxon>
    </lineage>
</organism>
<comment type="similarity">
    <text evidence="2">In the C-terminal section; belongs to the succinate/malate CoA ligase alpha subunit family.</text>
</comment>
<reference evidence="16" key="1">
    <citation type="submission" date="2015-09" db="EMBL/GenBank/DDBJ databases">
        <authorList>
            <person name="Daims H."/>
        </authorList>
    </citation>
    <scope>NUCLEOTIDE SEQUENCE [LARGE SCALE GENOMIC DNA]</scope>
</reference>
<dbReference type="PANTHER" id="PTHR11815">
    <property type="entry name" value="SUCCINYL-COA SYNTHETASE BETA CHAIN"/>
    <property type="match status" value="1"/>
</dbReference>
<evidence type="ECO:0000313" key="15">
    <source>
        <dbReference type="EMBL" id="CUQ65204.1"/>
    </source>
</evidence>
<dbReference type="InterPro" id="IPR017866">
    <property type="entry name" value="Succ-CoA_synthase_bsu_CS"/>
</dbReference>
<keyword evidence="15" id="KW-0456">Lyase</keyword>
<accession>A0A0S4KS93</accession>
<dbReference type="InterPro" id="IPR056749">
    <property type="entry name" value="Citrate_synth_N"/>
</dbReference>